<reference evidence="4 5" key="1">
    <citation type="submission" date="2015-02" db="EMBL/GenBank/DDBJ databases">
        <authorList>
            <person name="Chooi Y.-H."/>
        </authorList>
    </citation>
    <scope>NUCLEOTIDE SEQUENCE [LARGE SCALE GENOMIC DNA]</scope>
    <source>
        <strain evidence="4">E3</strain>
    </source>
</reference>
<evidence type="ECO:0000256" key="1">
    <source>
        <dbReference type="ARBA" id="ARBA00022737"/>
    </source>
</evidence>
<evidence type="ECO:0000313" key="5">
    <source>
        <dbReference type="Proteomes" id="UP000039324"/>
    </source>
</evidence>
<evidence type="ECO:0000313" key="4">
    <source>
        <dbReference type="EMBL" id="CEO94542.1"/>
    </source>
</evidence>
<gene>
    <name evidence="4" type="ORF">PBRA_000327</name>
</gene>
<dbReference type="STRING" id="37360.A0A0G4IHJ8"/>
<accession>A0A0G4IHJ8</accession>
<keyword evidence="2 3" id="KW-0040">ANK repeat</keyword>
<dbReference type="SMART" id="SM00248">
    <property type="entry name" value="ANK"/>
    <property type="match status" value="4"/>
</dbReference>
<sequence>MRSAGDRRRHRRRYPALSCFVAVGAIAGFVQGAALRPDAVCNAPGSAAGAKYPGSLNSHDVASAALQVINAIPVDHVVDVDTQCRLVSSADHLKKRLLVDGVWADIATARKMLPVDAVQSIVNRAPGMIRLAEAARAPEQATIVGQVYALLVGAGGDVTVVNNAVWCGYVGNVLHWAIWRRDELIVQLLLSVPGIDVHAGDNFSRMPLHNAIWDGQCNLVKMLLTAPGIDVNRCDTSRMTPLHTAVMKGNQQMVELLLMTPGIDVNARDGMGDTPLGCALFYDEHPAIIRLLQGAHNASTAGPMTRLSGWLGKLGESATS</sequence>
<dbReference type="InterPro" id="IPR002110">
    <property type="entry name" value="Ankyrin_rpt"/>
</dbReference>
<name>A0A0G4IHJ8_PLABS</name>
<protein>
    <submittedName>
        <fullName evidence="4">Uncharacterized protein</fullName>
    </submittedName>
</protein>
<feature type="repeat" description="ANK" evidence="3">
    <location>
        <begin position="237"/>
        <end position="270"/>
    </location>
</feature>
<dbReference type="PROSITE" id="PS50297">
    <property type="entry name" value="ANK_REP_REGION"/>
    <property type="match status" value="1"/>
</dbReference>
<proteinExistence type="predicted"/>
<keyword evidence="1" id="KW-0677">Repeat</keyword>
<dbReference type="EMBL" id="CDSF01000001">
    <property type="protein sequence ID" value="CEO94542.1"/>
    <property type="molecule type" value="Genomic_DNA"/>
</dbReference>
<dbReference type="Proteomes" id="UP000039324">
    <property type="component" value="Unassembled WGS sequence"/>
</dbReference>
<evidence type="ECO:0000256" key="3">
    <source>
        <dbReference type="PROSITE-ProRule" id="PRU00023"/>
    </source>
</evidence>
<dbReference type="Pfam" id="PF12796">
    <property type="entry name" value="Ank_2"/>
    <property type="match status" value="1"/>
</dbReference>
<dbReference type="PROSITE" id="PS50088">
    <property type="entry name" value="ANK_REPEAT"/>
    <property type="match status" value="1"/>
</dbReference>
<evidence type="ECO:0000256" key="2">
    <source>
        <dbReference type="ARBA" id="ARBA00023043"/>
    </source>
</evidence>
<dbReference type="Gene3D" id="1.25.40.20">
    <property type="entry name" value="Ankyrin repeat-containing domain"/>
    <property type="match status" value="1"/>
</dbReference>
<dbReference type="SUPFAM" id="SSF48403">
    <property type="entry name" value="Ankyrin repeat"/>
    <property type="match status" value="1"/>
</dbReference>
<dbReference type="PANTHER" id="PTHR24198">
    <property type="entry name" value="ANKYRIN REPEAT AND PROTEIN KINASE DOMAIN-CONTAINING PROTEIN"/>
    <property type="match status" value="1"/>
</dbReference>
<dbReference type="InterPro" id="IPR036770">
    <property type="entry name" value="Ankyrin_rpt-contain_sf"/>
</dbReference>
<dbReference type="PANTHER" id="PTHR24198:SF165">
    <property type="entry name" value="ANKYRIN REPEAT-CONTAINING PROTEIN-RELATED"/>
    <property type="match status" value="1"/>
</dbReference>
<keyword evidence="5" id="KW-1185">Reference proteome</keyword>
<organism evidence="4 5">
    <name type="scientific">Plasmodiophora brassicae</name>
    <name type="common">Clubroot disease agent</name>
    <dbReference type="NCBI Taxonomy" id="37360"/>
    <lineage>
        <taxon>Eukaryota</taxon>
        <taxon>Sar</taxon>
        <taxon>Rhizaria</taxon>
        <taxon>Endomyxa</taxon>
        <taxon>Phytomyxea</taxon>
        <taxon>Plasmodiophorida</taxon>
        <taxon>Plasmodiophoridae</taxon>
        <taxon>Plasmodiophora</taxon>
    </lineage>
</organism>
<dbReference type="AlphaFoldDB" id="A0A0G4IHJ8"/>
<dbReference type="OrthoDB" id="341259at2759"/>